<keyword evidence="3" id="KW-1185">Reference proteome</keyword>
<accession>A0ABT1D2C6</accession>
<reference evidence="2 3" key="1">
    <citation type="submission" date="2021-12" db="EMBL/GenBank/DDBJ databases">
        <title>Siccirubricoccus leaddurans sp. nov., a high concentration Zn2+ tolerance bacterium.</title>
        <authorList>
            <person name="Cao Y."/>
        </authorList>
    </citation>
    <scope>NUCLEOTIDE SEQUENCE [LARGE SCALE GENOMIC DNA]</scope>
    <source>
        <strain evidence="2 3">KC 17139</strain>
    </source>
</reference>
<dbReference type="Proteomes" id="UP001523392">
    <property type="component" value="Unassembled WGS sequence"/>
</dbReference>
<feature type="transmembrane region" description="Helical" evidence="1">
    <location>
        <begin position="34"/>
        <end position="53"/>
    </location>
</feature>
<keyword evidence="1" id="KW-1133">Transmembrane helix</keyword>
<proteinExistence type="predicted"/>
<comment type="caution">
    <text evidence="2">The sequence shown here is derived from an EMBL/GenBank/DDBJ whole genome shotgun (WGS) entry which is preliminary data.</text>
</comment>
<name>A0ABT1D2C6_9PROT</name>
<organism evidence="2 3">
    <name type="scientific">Siccirubricoccus soli</name>
    <dbReference type="NCBI Taxonomy" id="2899147"/>
    <lineage>
        <taxon>Bacteria</taxon>
        <taxon>Pseudomonadati</taxon>
        <taxon>Pseudomonadota</taxon>
        <taxon>Alphaproteobacteria</taxon>
        <taxon>Acetobacterales</taxon>
        <taxon>Roseomonadaceae</taxon>
        <taxon>Siccirubricoccus</taxon>
    </lineage>
</organism>
<evidence type="ECO:0000313" key="2">
    <source>
        <dbReference type="EMBL" id="MCO6415394.1"/>
    </source>
</evidence>
<sequence>MIAHINANRTLWIVVAAVASVVFAWLRSSFGMGYHYGDLMALAMMALGMLVILKSQEGFVPQEMPEE</sequence>
<protein>
    <submittedName>
        <fullName evidence="2">Uncharacterized protein</fullName>
    </submittedName>
</protein>
<evidence type="ECO:0000313" key="3">
    <source>
        <dbReference type="Proteomes" id="UP001523392"/>
    </source>
</evidence>
<evidence type="ECO:0000256" key="1">
    <source>
        <dbReference type="SAM" id="Phobius"/>
    </source>
</evidence>
<keyword evidence="1" id="KW-0812">Transmembrane</keyword>
<feature type="transmembrane region" description="Helical" evidence="1">
    <location>
        <begin position="12"/>
        <end position="28"/>
    </location>
</feature>
<gene>
    <name evidence="2" type="ORF">JYK14_04280</name>
</gene>
<dbReference type="RefSeq" id="WP_252951994.1">
    <property type="nucleotide sequence ID" value="NZ_JAFIRR010000024.1"/>
</dbReference>
<dbReference type="EMBL" id="JAFIRR010000024">
    <property type="protein sequence ID" value="MCO6415394.1"/>
    <property type="molecule type" value="Genomic_DNA"/>
</dbReference>
<keyword evidence="1" id="KW-0472">Membrane</keyword>